<dbReference type="InterPro" id="IPR036291">
    <property type="entry name" value="NAD(P)-bd_dom_sf"/>
</dbReference>
<dbReference type="EMBL" id="MBLM01000110">
    <property type="protein sequence ID" value="OHV38038.1"/>
    <property type="molecule type" value="Genomic_DNA"/>
</dbReference>
<dbReference type="PRINTS" id="PR00081">
    <property type="entry name" value="GDHRDH"/>
</dbReference>
<dbReference type="PANTHER" id="PTHR42760">
    <property type="entry name" value="SHORT-CHAIN DEHYDROGENASES/REDUCTASES FAMILY MEMBER"/>
    <property type="match status" value="1"/>
</dbReference>
<keyword evidence="4" id="KW-1185">Reference proteome</keyword>
<name>A0A1S1QTJ8_9ACTN</name>
<dbReference type="InterPro" id="IPR020904">
    <property type="entry name" value="Sc_DH/Rdtase_CS"/>
</dbReference>
<organism evidence="3 4">
    <name type="scientific">Parafrankia colletiae</name>
    <dbReference type="NCBI Taxonomy" id="573497"/>
    <lineage>
        <taxon>Bacteria</taxon>
        <taxon>Bacillati</taxon>
        <taxon>Actinomycetota</taxon>
        <taxon>Actinomycetes</taxon>
        <taxon>Frankiales</taxon>
        <taxon>Frankiaceae</taxon>
        <taxon>Parafrankia</taxon>
    </lineage>
</organism>
<protein>
    <submittedName>
        <fullName evidence="3">Oxidoreductase</fullName>
    </submittedName>
</protein>
<evidence type="ECO:0000313" key="3">
    <source>
        <dbReference type="EMBL" id="OHV38038.1"/>
    </source>
</evidence>
<dbReference type="Pfam" id="PF13561">
    <property type="entry name" value="adh_short_C2"/>
    <property type="match status" value="1"/>
</dbReference>
<evidence type="ECO:0000256" key="2">
    <source>
        <dbReference type="ARBA" id="ARBA00023002"/>
    </source>
</evidence>
<dbReference type="RefSeq" id="WP_071084335.1">
    <property type="nucleotide sequence ID" value="NZ_MBLM01000110.1"/>
</dbReference>
<evidence type="ECO:0000313" key="4">
    <source>
        <dbReference type="Proteomes" id="UP000179627"/>
    </source>
</evidence>
<dbReference type="Gene3D" id="3.40.50.720">
    <property type="entry name" value="NAD(P)-binding Rossmann-like Domain"/>
    <property type="match status" value="1"/>
</dbReference>
<reference evidence="4" key="1">
    <citation type="submission" date="2016-07" db="EMBL/GenBank/DDBJ databases">
        <title>Sequence Frankia sp. strain CcI1.17.</title>
        <authorList>
            <person name="Ghodhbane-Gtari F."/>
            <person name="Swanson E."/>
            <person name="Gueddou A."/>
            <person name="Morris K."/>
            <person name="Hezbri K."/>
            <person name="Ktari A."/>
            <person name="Nouioui I."/>
            <person name="Abebe-Akele F."/>
            <person name="Simpson S."/>
            <person name="Thomas K."/>
            <person name="Gtari M."/>
            <person name="Tisa L.S."/>
            <person name="Hurst S."/>
        </authorList>
    </citation>
    <scope>NUCLEOTIDE SEQUENCE [LARGE SCALE GENOMIC DNA]</scope>
    <source>
        <strain evidence="4">Cc1.17</strain>
    </source>
</reference>
<dbReference type="AlphaFoldDB" id="A0A1S1QTJ8"/>
<sequence length="259" mass="26696">MRGLAGRTFVIAGGATGIGAGAAKRLGEEGANVVVGDINIDGATTTAKEITGAGGQAVAVRFDLADEASVQELVDATLAEYGAVHGLFNVGADLSPGNLGRDRTLLDTDLDVWHRTLDVNVVGYVRTSRAVLPHLLANGGGSIVNTSSGAAVSGGSGDQLRPAYAASKSAVHALTRHIAGNWGRRGVRCNGVMPGLVMGETQAQQNDVELQQRFLTQVPTTRLGRPSDLAATVAFLLSDDAEWINGQVWAIDGGANMRA</sequence>
<comment type="similarity">
    <text evidence="1">Belongs to the short-chain dehydrogenases/reductases (SDR) family.</text>
</comment>
<dbReference type="CDD" id="cd05233">
    <property type="entry name" value="SDR_c"/>
    <property type="match status" value="1"/>
</dbReference>
<evidence type="ECO:0000256" key="1">
    <source>
        <dbReference type="ARBA" id="ARBA00006484"/>
    </source>
</evidence>
<dbReference type="GO" id="GO:0016616">
    <property type="term" value="F:oxidoreductase activity, acting on the CH-OH group of donors, NAD or NADP as acceptor"/>
    <property type="evidence" value="ECO:0007669"/>
    <property type="project" value="TreeGrafter"/>
</dbReference>
<dbReference type="InterPro" id="IPR002347">
    <property type="entry name" value="SDR_fam"/>
</dbReference>
<dbReference type="PROSITE" id="PS00061">
    <property type="entry name" value="ADH_SHORT"/>
    <property type="match status" value="1"/>
</dbReference>
<gene>
    <name evidence="3" type="ORF">CC117_16435</name>
</gene>
<dbReference type="Proteomes" id="UP000179627">
    <property type="component" value="Unassembled WGS sequence"/>
</dbReference>
<keyword evidence="2" id="KW-0560">Oxidoreductase</keyword>
<dbReference type="OrthoDB" id="7064009at2"/>
<accession>A0A1S1QTJ8</accession>
<dbReference type="SUPFAM" id="SSF51735">
    <property type="entry name" value="NAD(P)-binding Rossmann-fold domains"/>
    <property type="match status" value="1"/>
</dbReference>
<proteinExistence type="inferred from homology"/>
<comment type="caution">
    <text evidence="3">The sequence shown here is derived from an EMBL/GenBank/DDBJ whole genome shotgun (WGS) entry which is preliminary data.</text>
</comment>
<dbReference type="FunFam" id="3.40.50.720:FF:000084">
    <property type="entry name" value="Short-chain dehydrogenase reductase"/>
    <property type="match status" value="1"/>
</dbReference>